<dbReference type="AlphaFoldDB" id="A0A2T4U3H8"/>
<evidence type="ECO:0008006" key="3">
    <source>
        <dbReference type="Google" id="ProtNLM"/>
    </source>
</evidence>
<reference evidence="1 2" key="1">
    <citation type="submission" date="2018-03" db="EMBL/GenBank/DDBJ databases">
        <title>Alkalicoccus saliphilus sp. nov., isolated from a mineral pool.</title>
        <authorList>
            <person name="Zhao B."/>
        </authorList>
    </citation>
    <scope>NUCLEOTIDE SEQUENCE [LARGE SCALE GENOMIC DNA]</scope>
    <source>
        <strain evidence="1 2">6AG</strain>
    </source>
</reference>
<dbReference type="OrthoDB" id="2893105at2"/>
<keyword evidence="2" id="KW-1185">Reference proteome</keyword>
<dbReference type="RefSeq" id="WP_107585779.1">
    <property type="nucleotide sequence ID" value="NZ_PZJJ01000027.1"/>
</dbReference>
<gene>
    <name evidence="1" type="ORF">C6Y45_13590</name>
</gene>
<evidence type="ECO:0000313" key="1">
    <source>
        <dbReference type="EMBL" id="PTL37961.1"/>
    </source>
</evidence>
<name>A0A2T4U3H8_9BACI</name>
<organism evidence="1 2">
    <name type="scientific">Alkalicoccus saliphilus</name>
    <dbReference type="NCBI Taxonomy" id="200989"/>
    <lineage>
        <taxon>Bacteria</taxon>
        <taxon>Bacillati</taxon>
        <taxon>Bacillota</taxon>
        <taxon>Bacilli</taxon>
        <taxon>Bacillales</taxon>
        <taxon>Bacillaceae</taxon>
        <taxon>Alkalicoccus</taxon>
    </lineage>
</organism>
<dbReference type="EMBL" id="PZJJ01000027">
    <property type="protein sequence ID" value="PTL37961.1"/>
    <property type="molecule type" value="Genomic_DNA"/>
</dbReference>
<protein>
    <recommendedName>
        <fullName evidence="3">Rhodanese-like domain-containing protein</fullName>
    </recommendedName>
</protein>
<sequence length="86" mass="9663">MANYQKLLEGIFMCGQEDVKSAAEEEHAAAIIDLRAETVEPVMHDDRIEWIHIPLVDGVPNQTEKLKEAVNAASAFHKERKTAILH</sequence>
<comment type="caution">
    <text evidence="1">The sequence shown here is derived from an EMBL/GenBank/DDBJ whole genome shotgun (WGS) entry which is preliminary data.</text>
</comment>
<accession>A0A2T4U3H8</accession>
<evidence type="ECO:0000313" key="2">
    <source>
        <dbReference type="Proteomes" id="UP000240509"/>
    </source>
</evidence>
<dbReference type="Proteomes" id="UP000240509">
    <property type="component" value="Unassembled WGS sequence"/>
</dbReference>
<proteinExistence type="predicted"/>